<sequence length="111" mass="12621">MIRKVLTIIIVFSLVLISCKEVQSNETGVKPMEVVTDEIVESTVTDESGKTLYMTFNNTKGTVTIDFEGEITELKRERTGSGFWYKNDTYNLRGKGESMILKRDDVVVFKN</sequence>
<organism evidence="1 2">
    <name type="scientific">Pseudotamlana agarivorans</name>
    <dbReference type="NCBI Taxonomy" id="481183"/>
    <lineage>
        <taxon>Bacteria</taxon>
        <taxon>Pseudomonadati</taxon>
        <taxon>Bacteroidota</taxon>
        <taxon>Flavobacteriia</taxon>
        <taxon>Flavobacteriales</taxon>
        <taxon>Flavobacteriaceae</taxon>
        <taxon>Pseudotamlana</taxon>
    </lineage>
</organism>
<evidence type="ECO:0000313" key="2">
    <source>
        <dbReference type="Proteomes" id="UP001647509"/>
    </source>
</evidence>
<protein>
    <submittedName>
        <fullName evidence="1">MliC family protein</fullName>
    </submittedName>
</protein>
<keyword evidence="2" id="KW-1185">Reference proteome</keyword>
<dbReference type="EMBL" id="JAHKPD010000008">
    <property type="protein sequence ID" value="MBU2949942.1"/>
    <property type="molecule type" value="Genomic_DNA"/>
</dbReference>
<reference evidence="1" key="1">
    <citation type="submission" date="2021-05" db="EMBL/GenBank/DDBJ databases">
        <title>Draft genomes of bacteria isolated from model marine particles.</title>
        <authorList>
            <person name="Datta M.S."/>
            <person name="Schwartzman J.A."/>
            <person name="Enke T.N."/>
            <person name="Saavedra J."/>
            <person name="Cermak N."/>
            <person name="Cordero O.X."/>
        </authorList>
    </citation>
    <scope>NUCLEOTIDE SEQUENCE</scope>
    <source>
        <strain evidence="1">I2M19</strain>
    </source>
</reference>
<name>A0ACC5U6J7_9FLAO</name>
<evidence type="ECO:0000313" key="1">
    <source>
        <dbReference type="EMBL" id="MBU2949942.1"/>
    </source>
</evidence>
<accession>A0ACC5U6J7</accession>
<comment type="caution">
    <text evidence="1">The sequence shown here is derived from an EMBL/GenBank/DDBJ whole genome shotgun (WGS) entry which is preliminary data.</text>
</comment>
<proteinExistence type="predicted"/>
<dbReference type="Proteomes" id="UP001647509">
    <property type="component" value="Unassembled WGS sequence"/>
</dbReference>
<gene>
    <name evidence="1" type="ORF">KO493_04440</name>
</gene>